<feature type="transmembrane region" description="Helical" evidence="8">
    <location>
        <begin position="360"/>
        <end position="380"/>
    </location>
</feature>
<dbReference type="SUPFAM" id="SSF82693">
    <property type="entry name" value="Multidrug efflux transporter AcrB pore domain, PN1, PN2, PC1 and PC2 subdomains"/>
    <property type="match status" value="2"/>
</dbReference>
<dbReference type="GO" id="GO:0042910">
    <property type="term" value="F:xenobiotic transmembrane transporter activity"/>
    <property type="evidence" value="ECO:0007669"/>
    <property type="project" value="TreeGrafter"/>
</dbReference>
<feature type="transmembrane region" description="Helical" evidence="8">
    <location>
        <begin position="464"/>
        <end position="495"/>
    </location>
</feature>
<proteinExistence type="inferred from homology"/>
<dbReference type="Gene3D" id="3.30.70.1430">
    <property type="entry name" value="Multidrug efflux transporter AcrB pore domain"/>
    <property type="match status" value="2"/>
</dbReference>
<dbReference type="Proteomes" id="UP000301751">
    <property type="component" value="Unassembled WGS sequence"/>
</dbReference>
<evidence type="ECO:0000256" key="2">
    <source>
        <dbReference type="ARBA" id="ARBA00010942"/>
    </source>
</evidence>
<feature type="transmembrane region" description="Helical" evidence="8">
    <location>
        <begin position="988"/>
        <end position="1011"/>
    </location>
</feature>
<evidence type="ECO:0000256" key="6">
    <source>
        <dbReference type="ARBA" id="ARBA00022989"/>
    </source>
</evidence>
<dbReference type="NCBIfam" id="TIGR00914">
    <property type="entry name" value="2A0601"/>
    <property type="match status" value="1"/>
</dbReference>
<dbReference type="PANTHER" id="PTHR32063:SF68">
    <property type="entry name" value="PROBALE CATION EFFLUX SYSTEM PROTEIN"/>
    <property type="match status" value="1"/>
</dbReference>
<dbReference type="SUPFAM" id="SSF82866">
    <property type="entry name" value="Multidrug efflux transporter AcrB transmembrane domain"/>
    <property type="match status" value="2"/>
</dbReference>
<dbReference type="RefSeq" id="WP_137734335.1">
    <property type="nucleotide sequence ID" value="NZ_BJCL01000010.1"/>
</dbReference>
<keyword evidence="4" id="KW-1003">Cell membrane</keyword>
<evidence type="ECO:0000256" key="8">
    <source>
        <dbReference type="SAM" id="Phobius"/>
    </source>
</evidence>
<evidence type="ECO:0000256" key="4">
    <source>
        <dbReference type="ARBA" id="ARBA00022475"/>
    </source>
</evidence>
<dbReference type="OrthoDB" id="9798415at2"/>
<comment type="caution">
    <text evidence="9">The sequence shown here is derived from an EMBL/GenBank/DDBJ whole genome shotgun (WGS) entry which is preliminary data.</text>
</comment>
<feature type="transmembrane region" description="Helical" evidence="8">
    <location>
        <begin position="916"/>
        <end position="936"/>
    </location>
</feature>
<comment type="subcellular location">
    <subcellularLocation>
        <location evidence="1">Cell membrane</location>
        <topology evidence="1">Multi-pass membrane protein</topology>
    </subcellularLocation>
</comment>
<dbReference type="Gene3D" id="1.20.1640.10">
    <property type="entry name" value="Multidrug efflux transporter AcrB transmembrane domain"/>
    <property type="match status" value="2"/>
</dbReference>
<gene>
    <name evidence="9" type="ORF">AQPW35_36910</name>
</gene>
<dbReference type="SUPFAM" id="SSF82714">
    <property type="entry name" value="Multidrug efflux transporter AcrB TolC docking domain, DN and DC subdomains"/>
    <property type="match status" value="2"/>
</dbReference>
<dbReference type="GO" id="GO:0005886">
    <property type="term" value="C:plasma membrane"/>
    <property type="evidence" value="ECO:0007669"/>
    <property type="project" value="UniProtKB-SubCell"/>
</dbReference>
<dbReference type="Pfam" id="PF00873">
    <property type="entry name" value="ACR_tran"/>
    <property type="match status" value="1"/>
</dbReference>
<feature type="transmembrane region" description="Helical" evidence="8">
    <location>
        <begin position="957"/>
        <end position="976"/>
    </location>
</feature>
<dbReference type="InterPro" id="IPR001036">
    <property type="entry name" value="Acrflvin-R"/>
</dbReference>
<organism evidence="9 10">
    <name type="scientific">Pseudaquabacterium pictum</name>
    <dbReference type="NCBI Taxonomy" id="2315236"/>
    <lineage>
        <taxon>Bacteria</taxon>
        <taxon>Pseudomonadati</taxon>
        <taxon>Pseudomonadota</taxon>
        <taxon>Betaproteobacteria</taxon>
        <taxon>Burkholderiales</taxon>
        <taxon>Sphaerotilaceae</taxon>
        <taxon>Pseudaquabacterium</taxon>
    </lineage>
</organism>
<feature type="transmembrane region" description="Helical" evidence="8">
    <location>
        <begin position="334"/>
        <end position="353"/>
    </location>
</feature>
<feature type="transmembrane region" description="Helical" evidence="8">
    <location>
        <begin position="386"/>
        <end position="407"/>
    </location>
</feature>
<dbReference type="InterPro" id="IPR004763">
    <property type="entry name" value="CusA-like"/>
</dbReference>
<evidence type="ECO:0000256" key="3">
    <source>
        <dbReference type="ARBA" id="ARBA00022448"/>
    </source>
</evidence>
<evidence type="ECO:0000313" key="9">
    <source>
        <dbReference type="EMBL" id="GCL64610.1"/>
    </source>
</evidence>
<dbReference type="Gene3D" id="3.30.70.1440">
    <property type="entry name" value="Multidrug efflux transporter AcrB pore domain"/>
    <property type="match status" value="1"/>
</dbReference>
<feature type="transmembrane region" description="Helical" evidence="8">
    <location>
        <begin position="859"/>
        <end position="878"/>
    </location>
</feature>
<feature type="transmembrane region" description="Helical" evidence="8">
    <location>
        <begin position="526"/>
        <end position="545"/>
    </location>
</feature>
<comment type="similarity">
    <text evidence="2">Belongs to the resistance-nodulation-cell division (RND) (TC 2.A.6) family.</text>
</comment>
<dbReference type="EMBL" id="BJCL01000010">
    <property type="protein sequence ID" value="GCL64610.1"/>
    <property type="molecule type" value="Genomic_DNA"/>
</dbReference>
<feature type="transmembrane region" description="Helical" evidence="8">
    <location>
        <begin position="885"/>
        <end position="904"/>
    </location>
</feature>
<evidence type="ECO:0000256" key="1">
    <source>
        <dbReference type="ARBA" id="ARBA00004651"/>
    </source>
</evidence>
<dbReference type="InterPro" id="IPR027463">
    <property type="entry name" value="AcrB_DN_DC_subdom"/>
</dbReference>
<accession>A0A480AUP7</accession>
<dbReference type="PANTHER" id="PTHR32063">
    <property type="match status" value="1"/>
</dbReference>
<reference evidence="10" key="1">
    <citation type="submission" date="2019-03" db="EMBL/GenBank/DDBJ databases">
        <title>Aquabacterium pictum sp.nov., the first bacteriochlorophyll a-containing freshwater bacterium in the genus Aquabacterium of the class Betaproteobacteria.</title>
        <authorList>
            <person name="Hirose S."/>
            <person name="Tank M."/>
            <person name="Hara E."/>
            <person name="Tamaki H."/>
            <person name="Takaichi S."/>
            <person name="Haruta S."/>
            <person name="Hanada S."/>
        </authorList>
    </citation>
    <scope>NUCLEOTIDE SEQUENCE [LARGE SCALE GENOMIC DNA]</scope>
    <source>
        <strain evidence="10">W35</strain>
    </source>
</reference>
<evidence type="ECO:0000313" key="10">
    <source>
        <dbReference type="Proteomes" id="UP000301751"/>
    </source>
</evidence>
<feature type="transmembrane region" description="Helical" evidence="8">
    <location>
        <begin position="428"/>
        <end position="452"/>
    </location>
</feature>
<dbReference type="PRINTS" id="PR00702">
    <property type="entry name" value="ACRIFLAVINRP"/>
</dbReference>
<dbReference type="AlphaFoldDB" id="A0A480AUP7"/>
<keyword evidence="10" id="KW-1185">Reference proteome</keyword>
<keyword evidence="6 8" id="KW-1133">Transmembrane helix</keyword>
<protein>
    <submittedName>
        <fullName evidence="9">Cation efflux system protein</fullName>
    </submittedName>
</protein>
<sequence>MLARLIALSLSQRLLVLVLTMGLVAGGWLALRGLPIDAFPDVSSTQVKLILKAPGMTPEEVETRITAPIEQELLGIPHQAVLRSQSKYAIADITLDFEDGTDLYWARQQVSERLTGVLKDLPPSVSGGLAPVTTPLGEVFMFTVDGPLSLEARRTLLEWVIRPQLRGIPGVAEVNSLGGLVRSYEVVPDTSALAARGVSLAQVQAALLANNRNDGAGRLNSADESLLVRSSGNLASLDDVRAVVVSQTDGAAVRIGDVAEVRIGALTRYGTVTQDGRGEAVEGLVLAMRGANAQQVVAQVRDKLAALAPSLPKGTTITPFYDRGNLVERAVKTVTSALGEATLLVLVLLFVFLGNLRAALVVATILPLSALLTFVLMRQWGLSANLMSLGGLAIAIGMLVDAAVVVVENIEAHAGEQVPGLPRAKLHVIFRAVQEVAVPVTAGIAIIIIVFLPLLTLQGLEGKLFGPVALTIVFALAASLLLSLTVIPVLASLLLGEASHRAPWLVRHLDALYSRVLAWALAHERWVFGGALALLVAAGAAYPLIGKSFMPSLDEGDIILQLEKLPSINLDRSAATDLAVQRRILAQVPEVERIVARTGSDELGLDPMGLNETDSFLVLQPRASWRFADKSELIDALRKAVADFPGVNFSFTQPIEMRTSEMLSGVRGDLAVKIYGTDNAELARLAEATVAALTALPGSEDVQTVKNAGVQYLQLALDRQAIGRLGLNADEVQDSLRTLVEGMSAGVVIEGGRRLPLILRGPQTLGVADIQALRLPMAGGASVALSSVARVATQDGPVKVERENGSRMVVVRANVRGRDLVGFVADAQAAVARQVPLPSGYRIGWGGQFENQQRAAARLALVVPIALGLIFGLLFATLGSVRQALLVLANIPLALVGGVVALAVTGEYLSVPASVGFIALMGIAVLNGLVMITHFNQLHARGQPLASLVFDGARRRLRPVLMTASITGFGLVPLLLATGPGSEIQRPLAIVVIGGLVSATALTLLLLPSLFRRFGIKN</sequence>
<evidence type="ECO:0000256" key="7">
    <source>
        <dbReference type="ARBA" id="ARBA00023136"/>
    </source>
</evidence>
<dbReference type="Gene3D" id="3.30.2090.10">
    <property type="entry name" value="Multidrug efflux transporter AcrB TolC docking domain, DN and DC subdomains"/>
    <property type="match status" value="2"/>
</dbReference>
<dbReference type="Gene3D" id="3.30.70.1320">
    <property type="entry name" value="Multidrug efflux transporter AcrB pore domain like"/>
    <property type="match status" value="1"/>
</dbReference>
<evidence type="ECO:0000256" key="5">
    <source>
        <dbReference type="ARBA" id="ARBA00022692"/>
    </source>
</evidence>
<keyword evidence="3" id="KW-0813">Transport</keyword>
<keyword evidence="5 8" id="KW-0812">Transmembrane</keyword>
<keyword evidence="7 8" id="KW-0472">Membrane</keyword>
<name>A0A480AUP7_9BURK</name>
<dbReference type="GO" id="GO:0008324">
    <property type="term" value="F:monoatomic cation transmembrane transporter activity"/>
    <property type="evidence" value="ECO:0007669"/>
    <property type="project" value="InterPro"/>
</dbReference>